<feature type="region of interest" description="Disordered" evidence="1">
    <location>
        <begin position="58"/>
        <end position="92"/>
    </location>
</feature>
<accession>A0A4P7NJE1</accession>
<reference evidence="2 3" key="1">
    <citation type="journal article" date="2019" name="Mol. Biol. Evol.">
        <title>Blast fungal genomes show frequent chromosomal changes, gene gains and losses, and effector gene turnover.</title>
        <authorList>
            <person name="Gomez Luciano L.B."/>
            <person name="Jason Tsai I."/>
            <person name="Chuma I."/>
            <person name="Tosa Y."/>
            <person name="Chen Y.H."/>
            <person name="Li J.Y."/>
            <person name="Li M.Y."/>
            <person name="Jade Lu M.Y."/>
            <person name="Nakayashiki H."/>
            <person name="Li W.H."/>
        </authorList>
    </citation>
    <scope>NUCLEOTIDE SEQUENCE [LARGE SCALE GENOMIC DNA]</scope>
    <source>
        <strain evidence="2">MZ5-1-6</strain>
    </source>
</reference>
<gene>
    <name evidence="2" type="ORF">PoMZ_11057</name>
</gene>
<proteinExistence type="predicted"/>
<evidence type="ECO:0000256" key="1">
    <source>
        <dbReference type="SAM" id="MobiDB-lite"/>
    </source>
</evidence>
<name>A0A4P7NJE1_PYROR</name>
<protein>
    <submittedName>
        <fullName evidence="2">Uncharacterized protein</fullName>
    </submittedName>
</protein>
<dbReference type="AlphaFoldDB" id="A0A4P7NJE1"/>
<dbReference type="EMBL" id="CP034208">
    <property type="protein sequence ID" value="QBZ62181.1"/>
    <property type="molecule type" value="Genomic_DNA"/>
</dbReference>
<organism evidence="2 3">
    <name type="scientific">Pyricularia oryzae</name>
    <name type="common">Rice blast fungus</name>
    <name type="synonym">Magnaporthe oryzae</name>
    <dbReference type="NCBI Taxonomy" id="318829"/>
    <lineage>
        <taxon>Eukaryota</taxon>
        <taxon>Fungi</taxon>
        <taxon>Dikarya</taxon>
        <taxon>Ascomycota</taxon>
        <taxon>Pezizomycotina</taxon>
        <taxon>Sordariomycetes</taxon>
        <taxon>Sordariomycetidae</taxon>
        <taxon>Magnaporthales</taxon>
        <taxon>Pyriculariaceae</taxon>
        <taxon>Pyricularia</taxon>
    </lineage>
</organism>
<evidence type="ECO:0000313" key="2">
    <source>
        <dbReference type="EMBL" id="QBZ62181.1"/>
    </source>
</evidence>
<sequence>MVRRTRCSEEKHWVRIKPHRSLGEADFILNTKNKPAINRRASKRLLFGRWFSPAEKPNDLIPESGFKQHGRRHSQLSISMYPKGGEGKSGRR</sequence>
<dbReference type="Proteomes" id="UP000294847">
    <property type="component" value="Chromosome 5"/>
</dbReference>
<evidence type="ECO:0000313" key="3">
    <source>
        <dbReference type="Proteomes" id="UP000294847"/>
    </source>
</evidence>